<evidence type="ECO:0000259" key="5">
    <source>
        <dbReference type="PROSITE" id="PS50893"/>
    </source>
</evidence>
<dbReference type="PROSITE" id="PS50893">
    <property type="entry name" value="ABC_TRANSPORTER_2"/>
    <property type="match status" value="1"/>
</dbReference>
<sequence>MKSVLQTCSLTKKYGKEKAVNKVSLNIEKGDIYGLIGKNGAGKTTIMKMICGLASQSQGDIKLFGSSDLKKGRKRIGATIEQPALYPNMTAKENLIYYNKLLGITDYSNAQEILSLVGLEDTGKKKTKSFSMGMKQRLSIAISLIGNPDFLILDEPTNGLDPLGIKQIRELLLKLNYENEITILISSHILGELDKIATRYGVIKNGELIDELSAYELEKSCEKCISLVVNDSEKAVSIIKNIIKSNDYEVLENGVINIYDFLDIPEEINKALVENSVLVSNLTLKNNDIESYFIKMMGED</sequence>
<gene>
    <name evidence="6" type="ORF">FYJ83_03000</name>
</gene>
<organism evidence="6 7">
    <name type="scientific">Tissierella pigra</name>
    <dbReference type="NCBI Taxonomy" id="2607614"/>
    <lineage>
        <taxon>Bacteria</taxon>
        <taxon>Bacillati</taxon>
        <taxon>Bacillota</taxon>
        <taxon>Tissierellia</taxon>
        <taxon>Tissierellales</taxon>
        <taxon>Tissierellaceae</taxon>
        <taxon>Tissierella</taxon>
    </lineage>
</organism>
<dbReference type="AlphaFoldDB" id="A0A6N7XI60"/>
<comment type="caution">
    <text evidence="6">The sequence shown here is derived from an EMBL/GenBank/DDBJ whole genome shotgun (WGS) entry which is preliminary data.</text>
</comment>
<dbReference type="Gene3D" id="3.40.50.300">
    <property type="entry name" value="P-loop containing nucleotide triphosphate hydrolases"/>
    <property type="match status" value="1"/>
</dbReference>
<evidence type="ECO:0000313" key="7">
    <source>
        <dbReference type="Proteomes" id="UP000469523"/>
    </source>
</evidence>
<keyword evidence="4 6" id="KW-0067">ATP-binding</keyword>
<dbReference type="PANTHER" id="PTHR43335:SF8">
    <property type="entry name" value="ABC TRANSPORTER, ATP-BINDING PROTEIN"/>
    <property type="match status" value="1"/>
</dbReference>
<dbReference type="SMART" id="SM00382">
    <property type="entry name" value="AAA"/>
    <property type="match status" value="1"/>
</dbReference>
<evidence type="ECO:0000256" key="1">
    <source>
        <dbReference type="ARBA" id="ARBA00005417"/>
    </source>
</evidence>
<evidence type="ECO:0000256" key="4">
    <source>
        <dbReference type="ARBA" id="ARBA00022840"/>
    </source>
</evidence>
<name>A0A6N7XI60_9FIRM</name>
<keyword evidence="7" id="KW-1185">Reference proteome</keyword>
<dbReference type="SUPFAM" id="SSF52540">
    <property type="entry name" value="P-loop containing nucleoside triphosphate hydrolases"/>
    <property type="match status" value="1"/>
</dbReference>
<proteinExistence type="inferred from homology"/>
<protein>
    <submittedName>
        <fullName evidence="6">ABC transporter ATP-binding protein</fullName>
    </submittedName>
</protein>
<dbReference type="EMBL" id="VUNQ01000003">
    <property type="protein sequence ID" value="MSU00432.1"/>
    <property type="molecule type" value="Genomic_DNA"/>
</dbReference>
<dbReference type="RefSeq" id="WP_154438857.1">
    <property type="nucleotide sequence ID" value="NZ_JAHLPJ010000001.1"/>
</dbReference>
<evidence type="ECO:0000256" key="3">
    <source>
        <dbReference type="ARBA" id="ARBA00022741"/>
    </source>
</evidence>
<comment type="similarity">
    <text evidence="1">Belongs to the ABC transporter superfamily.</text>
</comment>
<keyword evidence="2" id="KW-0813">Transport</keyword>
<dbReference type="Pfam" id="PF00005">
    <property type="entry name" value="ABC_tran"/>
    <property type="match status" value="1"/>
</dbReference>
<dbReference type="InterPro" id="IPR027417">
    <property type="entry name" value="P-loop_NTPase"/>
</dbReference>
<dbReference type="CDD" id="cd03268">
    <property type="entry name" value="ABC_BcrA_bacitracin_resist"/>
    <property type="match status" value="1"/>
</dbReference>
<evidence type="ECO:0000256" key="2">
    <source>
        <dbReference type="ARBA" id="ARBA00022448"/>
    </source>
</evidence>
<feature type="domain" description="ABC transporter" evidence="5">
    <location>
        <begin position="5"/>
        <end position="230"/>
    </location>
</feature>
<accession>A0A6N7XI60</accession>
<reference evidence="6 7" key="1">
    <citation type="submission" date="2019-09" db="EMBL/GenBank/DDBJ databases">
        <title>In-depth cultivation of the pig gut microbiome towards novel bacterial diversity and tailored functional studies.</title>
        <authorList>
            <person name="Wylensek D."/>
            <person name="Hitch T.C.A."/>
            <person name="Clavel T."/>
        </authorList>
    </citation>
    <scope>NUCLEOTIDE SEQUENCE [LARGE SCALE GENOMIC DNA]</scope>
    <source>
        <strain evidence="6 7">WCA3-693-APC-4?</strain>
    </source>
</reference>
<dbReference type="PANTHER" id="PTHR43335">
    <property type="entry name" value="ABC TRANSPORTER, ATP-BINDING PROTEIN"/>
    <property type="match status" value="1"/>
</dbReference>
<dbReference type="GO" id="GO:0016887">
    <property type="term" value="F:ATP hydrolysis activity"/>
    <property type="evidence" value="ECO:0007669"/>
    <property type="project" value="InterPro"/>
</dbReference>
<dbReference type="GO" id="GO:0005524">
    <property type="term" value="F:ATP binding"/>
    <property type="evidence" value="ECO:0007669"/>
    <property type="project" value="UniProtKB-KW"/>
</dbReference>
<keyword evidence="3" id="KW-0547">Nucleotide-binding</keyword>
<dbReference type="Proteomes" id="UP000469523">
    <property type="component" value="Unassembled WGS sequence"/>
</dbReference>
<dbReference type="InterPro" id="IPR003593">
    <property type="entry name" value="AAA+_ATPase"/>
</dbReference>
<dbReference type="InterPro" id="IPR003439">
    <property type="entry name" value="ABC_transporter-like_ATP-bd"/>
</dbReference>
<evidence type="ECO:0000313" key="6">
    <source>
        <dbReference type="EMBL" id="MSU00432.1"/>
    </source>
</evidence>